<dbReference type="Pfam" id="PF03949">
    <property type="entry name" value="Malic_M"/>
    <property type="match status" value="1"/>
</dbReference>
<keyword evidence="12" id="KW-1185">Reference proteome</keyword>
<dbReference type="SUPFAM" id="SSF53223">
    <property type="entry name" value="Aminoacid dehydrogenase-like, N-terminal domain"/>
    <property type="match status" value="1"/>
</dbReference>
<evidence type="ECO:0000256" key="2">
    <source>
        <dbReference type="ARBA" id="ARBA00008785"/>
    </source>
</evidence>
<protein>
    <submittedName>
        <fullName evidence="11">Malate dehydrogenase (Oxaloacetate-decarboxylating)</fullName>
    </submittedName>
</protein>
<dbReference type="GO" id="GO:0016616">
    <property type="term" value="F:oxidoreductase activity, acting on the CH-OH group of donors, NAD or NADP as acceptor"/>
    <property type="evidence" value="ECO:0007669"/>
    <property type="project" value="InterPro"/>
</dbReference>
<name>A0A1I3HGI7_9PLAN</name>
<feature type="binding site" evidence="8">
    <location>
        <position position="211"/>
    </location>
    <ligand>
        <name>a divalent metal cation</name>
        <dbReference type="ChEBI" id="CHEBI:60240"/>
    </ligand>
</feature>
<dbReference type="Gene3D" id="3.40.50.10380">
    <property type="entry name" value="Malic enzyme, N-terminal domain"/>
    <property type="match status" value="1"/>
</dbReference>
<comment type="cofactor">
    <cofactor evidence="8">
        <name>Mg(2+)</name>
        <dbReference type="ChEBI" id="CHEBI:18420"/>
    </cofactor>
    <cofactor evidence="8">
        <name>Mn(2+)</name>
        <dbReference type="ChEBI" id="CHEBI:29035"/>
    </cofactor>
    <text evidence="8">Divalent metal cations. Prefers magnesium or manganese.</text>
</comment>
<dbReference type="OrthoDB" id="9805787at2"/>
<evidence type="ECO:0000256" key="6">
    <source>
        <dbReference type="PIRSR" id="PIRSR000106-1"/>
    </source>
</evidence>
<dbReference type="PANTHER" id="PTHR43237">
    <property type="entry name" value="NADP-DEPENDENT MALIC ENZYME"/>
    <property type="match status" value="1"/>
</dbReference>
<dbReference type="GO" id="GO:0046872">
    <property type="term" value="F:metal ion binding"/>
    <property type="evidence" value="ECO:0007669"/>
    <property type="project" value="UniProtKB-KW"/>
</dbReference>
<dbReference type="FunFam" id="3.40.50.10380:FF:000003">
    <property type="entry name" value="NADP-dependent malic enzyme"/>
    <property type="match status" value="1"/>
</dbReference>
<dbReference type="SUPFAM" id="SSF55021">
    <property type="entry name" value="ACT-like"/>
    <property type="match status" value="1"/>
</dbReference>
<dbReference type="InterPro" id="IPR002912">
    <property type="entry name" value="ACT_dom"/>
</dbReference>
<dbReference type="STRING" id="1576369.SAMN05421753_10852"/>
<dbReference type="GO" id="GO:0051287">
    <property type="term" value="F:NAD binding"/>
    <property type="evidence" value="ECO:0007669"/>
    <property type="project" value="InterPro"/>
</dbReference>
<evidence type="ECO:0000256" key="4">
    <source>
        <dbReference type="ARBA" id="ARBA00023002"/>
    </source>
</evidence>
<dbReference type="InterPro" id="IPR051674">
    <property type="entry name" value="Malate_Decarboxylase"/>
</dbReference>
<evidence type="ECO:0000256" key="5">
    <source>
        <dbReference type="ARBA" id="ARBA00029440"/>
    </source>
</evidence>
<evidence type="ECO:0000256" key="7">
    <source>
        <dbReference type="PIRSR" id="PIRSR000106-2"/>
    </source>
</evidence>
<comment type="similarity">
    <text evidence="2 9">Belongs to the malic enzymes family.</text>
</comment>
<evidence type="ECO:0000313" key="12">
    <source>
        <dbReference type="Proteomes" id="UP000199518"/>
    </source>
</evidence>
<dbReference type="Pfam" id="PF00390">
    <property type="entry name" value="malic"/>
    <property type="match status" value="1"/>
</dbReference>
<evidence type="ECO:0000256" key="1">
    <source>
        <dbReference type="ARBA" id="ARBA00001936"/>
    </source>
</evidence>
<comment type="cofactor">
    <cofactor evidence="1">
        <name>Mn(2+)</name>
        <dbReference type="ChEBI" id="CHEBI:29035"/>
    </cofactor>
</comment>
<dbReference type="GO" id="GO:0004470">
    <property type="term" value="F:malic enzyme activity"/>
    <property type="evidence" value="ECO:0007669"/>
    <property type="project" value="InterPro"/>
</dbReference>
<dbReference type="InterPro" id="IPR012302">
    <property type="entry name" value="Malic_NAD-bd"/>
</dbReference>
<dbReference type="SMART" id="SM00919">
    <property type="entry name" value="Malic_M"/>
    <property type="match status" value="1"/>
</dbReference>
<dbReference type="SMART" id="SM01274">
    <property type="entry name" value="malic"/>
    <property type="match status" value="1"/>
</dbReference>
<keyword evidence="4" id="KW-0560">Oxidoreductase</keyword>
<dbReference type="RefSeq" id="WP_092050281.1">
    <property type="nucleotide sequence ID" value="NZ_FOQD01000008.1"/>
</dbReference>
<evidence type="ECO:0000256" key="3">
    <source>
        <dbReference type="ARBA" id="ARBA00022723"/>
    </source>
</evidence>
<feature type="binding site" evidence="7">
    <location>
        <position position="363"/>
    </location>
    <ligand>
        <name>(S)-malate</name>
        <dbReference type="ChEBI" id="CHEBI:15589"/>
    </ligand>
</feature>
<reference evidence="12" key="1">
    <citation type="submission" date="2016-10" db="EMBL/GenBank/DDBJ databases">
        <authorList>
            <person name="Varghese N."/>
            <person name="Submissions S."/>
        </authorList>
    </citation>
    <scope>NUCLEOTIDE SEQUENCE [LARGE SCALE GENOMIC DNA]</scope>
    <source>
        <strain evidence="12">DSM 26348</strain>
    </source>
</reference>
<dbReference type="CDD" id="cd05311">
    <property type="entry name" value="NAD_bind_2_malic_enz"/>
    <property type="match status" value="1"/>
</dbReference>
<dbReference type="AlphaFoldDB" id="A0A1I3HGI7"/>
<keyword evidence="3 8" id="KW-0479">Metal-binding</keyword>
<dbReference type="SUPFAM" id="SSF51735">
    <property type="entry name" value="NAD(P)-binding Rossmann-fold domains"/>
    <property type="match status" value="1"/>
</dbReference>
<gene>
    <name evidence="11" type="ORF">SAMN05421753_10852</name>
</gene>
<dbReference type="InterPro" id="IPR046346">
    <property type="entry name" value="Aminoacid_DH-like_N_sf"/>
</dbReference>
<evidence type="ECO:0000313" key="11">
    <source>
        <dbReference type="EMBL" id="SFI34792.1"/>
    </source>
</evidence>
<dbReference type="PANTHER" id="PTHR43237:SF4">
    <property type="entry name" value="NADP-DEPENDENT MALIC ENZYME"/>
    <property type="match status" value="1"/>
</dbReference>
<dbReference type="PROSITE" id="PS51671">
    <property type="entry name" value="ACT"/>
    <property type="match status" value="1"/>
</dbReference>
<feature type="active site" description="Proton acceptor" evidence="6">
    <location>
        <position position="168"/>
    </location>
</feature>
<evidence type="ECO:0000256" key="9">
    <source>
        <dbReference type="RuleBase" id="RU003427"/>
    </source>
</evidence>
<dbReference type="PIRSF" id="PIRSF000106">
    <property type="entry name" value="ME"/>
    <property type="match status" value="1"/>
</dbReference>
<evidence type="ECO:0000256" key="8">
    <source>
        <dbReference type="PIRSR" id="PIRSR000106-3"/>
    </source>
</evidence>
<evidence type="ECO:0000259" key="10">
    <source>
        <dbReference type="PROSITE" id="PS51671"/>
    </source>
</evidence>
<dbReference type="InterPro" id="IPR012301">
    <property type="entry name" value="Malic_N_dom"/>
</dbReference>
<dbReference type="Gene3D" id="3.40.50.720">
    <property type="entry name" value="NAD(P)-binding Rossmann-like Domain"/>
    <property type="match status" value="1"/>
</dbReference>
<dbReference type="InterPro" id="IPR037062">
    <property type="entry name" value="Malic_N_dom_sf"/>
</dbReference>
<dbReference type="Proteomes" id="UP000199518">
    <property type="component" value="Unassembled WGS sequence"/>
</dbReference>
<proteinExistence type="inferred from homology"/>
<dbReference type="Pfam" id="PF13291">
    <property type="entry name" value="ACT_4"/>
    <property type="match status" value="1"/>
</dbReference>
<dbReference type="InterPro" id="IPR045213">
    <property type="entry name" value="Malic_NAD-bd_bact_type"/>
</dbReference>
<dbReference type="InterPro" id="IPR036291">
    <property type="entry name" value="NAD(P)-bd_dom_sf"/>
</dbReference>
<dbReference type="FunFam" id="3.40.50.720:FF:000095">
    <property type="entry name" value="NADP-dependent malic enzyme"/>
    <property type="match status" value="1"/>
</dbReference>
<dbReference type="EMBL" id="FOQD01000008">
    <property type="protein sequence ID" value="SFI34792.1"/>
    <property type="molecule type" value="Genomic_DNA"/>
</dbReference>
<dbReference type="InterPro" id="IPR001891">
    <property type="entry name" value="Malic_OxRdtase"/>
</dbReference>
<feature type="binding site" evidence="8">
    <location>
        <position position="236"/>
    </location>
    <ligand>
        <name>a divalent metal cation</name>
        <dbReference type="ChEBI" id="CHEBI:60240"/>
    </ligand>
</feature>
<feature type="active site" description="Proton donor" evidence="6">
    <location>
        <position position="113"/>
    </location>
</feature>
<feature type="domain" description="ACT" evidence="10">
    <location>
        <begin position="11"/>
        <end position="85"/>
    </location>
</feature>
<organism evidence="11 12">
    <name type="scientific">Planctomicrobium piriforme</name>
    <dbReference type="NCBI Taxonomy" id="1576369"/>
    <lineage>
        <taxon>Bacteria</taxon>
        <taxon>Pseudomonadati</taxon>
        <taxon>Planctomycetota</taxon>
        <taxon>Planctomycetia</taxon>
        <taxon>Planctomycetales</taxon>
        <taxon>Planctomycetaceae</taxon>
        <taxon>Planctomicrobium</taxon>
    </lineage>
</organism>
<dbReference type="PRINTS" id="PR00072">
    <property type="entry name" value="MALOXRDTASE"/>
</dbReference>
<comment type="pathway">
    <text evidence="5">Amino-acid biosynthesis.</text>
</comment>
<dbReference type="InterPro" id="IPR045865">
    <property type="entry name" value="ACT-like_dom_sf"/>
</dbReference>
<dbReference type="Gene3D" id="3.30.70.260">
    <property type="match status" value="1"/>
</dbReference>
<sequence>MGHVSPAYSITIRLKYRDVPGALGRMTSSIGDAGGSIGAVDIVDSRDNIITRDFSVQATDVEHGEQIVKAVNALDGVDVINVSDRTFLMHLGGKIEVISRIPIKTRDDLSMAYTPGVARVCRAIADDPDASFNLTIRRNTVAVVSDGSAVLGLGNIGPRAAMPVMEGKALLFKEFAKVDAFPICLETQDVEEIIMIVKALGPTFGGINLEDISSPRCVEIEERLRAEMDIPVFHDDQHGTAVVVLAALQNALKVVGKSMDKIRVVINGAGAAGVAIAKLLLSVGVQQMVVCDRSGAIHQARIEGVNPLKTWLANHTNQEQLQGRLADVLPGADVFIGVSSAGTLHGNDIARMAVDPIVFALANPDPEITPEEASPHVRVMATGRSDYPNQINNVLCFPGLFRGLLDVRARDVNEQIKIAAAAAIAGVISENELHPDYIIPSVFDRRVATAVAETVSRVAIETGVARRGQAPRPNS</sequence>
<feature type="binding site" evidence="7">
    <location>
        <position position="392"/>
    </location>
    <ligand>
        <name>(S)-malate</name>
        <dbReference type="ChEBI" id="CHEBI:15589"/>
    </ligand>
</feature>
<accession>A0A1I3HGI7</accession>
<feature type="binding site" evidence="8">
    <location>
        <position position="210"/>
    </location>
    <ligand>
        <name>a divalent metal cation</name>
        <dbReference type="ChEBI" id="CHEBI:60240"/>
    </ligand>
</feature>